<dbReference type="Pfam" id="PF25601">
    <property type="entry name" value="AAA_lid_14"/>
    <property type="match status" value="1"/>
</dbReference>
<sequence length="732" mass="80910">MRLRFHCQNRIGILRDIVAHFAHYGLNVARGEVGGEHGNAIYLHVPHLLHAQLATLKPELESVPGVFGVRRVNLMPSERRHLELDALLSSLTDPVMSIDMEGHVVAANRAAGQLLGVRVDEVPGLSLDRYLPDLDLPALIRRHNARVNGLRLRLRERTFLADIAPLHREHQDDVASLAGAVVTLHQAERIGERIYQVQRQELRGFEAIFQASPALEALTREARRMAPLDAPLLIQGETGTGKELLARACHLASPRGQAPFMALNCAGLPESMAETELFGYAPGAFEGARPEGKLGLLELTAGGTIFLDEVGEMSPRLQVKLLRFLQDGGFRRVGSDEETWLDVRVICATQQDLPRLCAEGRFRQDLFHRLNVLSLMVPPLRDCRDGIPALAEHFVDRAARQIGCELPALSGAALARLGAYSWPGNVRQLENVLFQAVSLCEGGVIDPGHLRLPDAGEAACLAGLPLEGSLAEILGEVERRVLESLYPQHPLESPARPATGGLPYHHCQQAEAPRDRRGGSVKQRLSREGLPSAALPLWLKLAFTGWIVAWAPTFWLLLGPQNYFWLCNLANFLLLVGLWRESRLLLSMQWLAVAVVGTLWALDVGTAALTGWHPIGGTEYMFDAGQPLLTRLLSLYHLILPPVAGLAVWRLGYDRRALACQAGLTWLVVPASFLLTDPQRNINWVQGPFGSEPQTLLDPLLYLVALMGLWPVLLYLPVHLLMRRLQRRGLLR</sequence>
<dbReference type="Pfam" id="PF00158">
    <property type="entry name" value="Sigma54_activat"/>
    <property type="match status" value="1"/>
</dbReference>
<dbReference type="SUPFAM" id="SSF52540">
    <property type="entry name" value="P-loop containing nucleoside triphosphate hydrolases"/>
    <property type="match status" value="1"/>
</dbReference>
<keyword evidence="5" id="KW-0812">Transmembrane</keyword>
<dbReference type="CDD" id="cd00009">
    <property type="entry name" value="AAA"/>
    <property type="match status" value="1"/>
</dbReference>
<dbReference type="InterPro" id="IPR002912">
    <property type="entry name" value="ACT_dom"/>
</dbReference>
<protein>
    <submittedName>
        <fullName evidence="9">Transcriptional regulator of aromatic amino acid metabolism</fullName>
    </submittedName>
</protein>
<feature type="transmembrane region" description="Helical" evidence="5">
    <location>
        <begin position="632"/>
        <end position="651"/>
    </location>
</feature>
<dbReference type="GO" id="GO:0005524">
    <property type="term" value="F:ATP binding"/>
    <property type="evidence" value="ECO:0007669"/>
    <property type="project" value="UniProtKB-KW"/>
</dbReference>
<dbReference type="PROSITE" id="PS00688">
    <property type="entry name" value="SIGMA54_INTERACT_3"/>
    <property type="match status" value="1"/>
</dbReference>
<dbReference type="CDD" id="cd00130">
    <property type="entry name" value="PAS"/>
    <property type="match status" value="1"/>
</dbReference>
<dbReference type="InterPro" id="IPR003593">
    <property type="entry name" value="AAA+_ATPase"/>
</dbReference>
<keyword evidence="5" id="KW-1133">Transmembrane helix</keyword>
<dbReference type="InterPro" id="IPR013767">
    <property type="entry name" value="PAS_fold"/>
</dbReference>
<feature type="transmembrane region" description="Helical" evidence="5">
    <location>
        <begin position="700"/>
        <end position="722"/>
    </location>
</feature>
<keyword evidence="2" id="KW-0067">ATP-binding</keyword>
<dbReference type="InterPro" id="IPR027417">
    <property type="entry name" value="P-loop_NTPase"/>
</dbReference>
<dbReference type="PROSITE" id="PS00675">
    <property type="entry name" value="SIGMA54_INTERACT_1"/>
    <property type="match status" value="1"/>
</dbReference>
<evidence type="ECO:0000256" key="5">
    <source>
        <dbReference type="SAM" id="Phobius"/>
    </source>
</evidence>
<proteinExistence type="predicted"/>
<dbReference type="PANTHER" id="PTHR32071">
    <property type="entry name" value="TRANSCRIPTIONAL REGULATORY PROTEIN"/>
    <property type="match status" value="1"/>
</dbReference>
<dbReference type="InterPro" id="IPR000014">
    <property type="entry name" value="PAS"/>
</dbReference>
<dbReference type="EMBL" id="JACHZF010000012">
    <property type="protein sequence ID" value="MBB3331126.1"/>
    <property type="molecule type" value="Genomic_DNA"/>
</dbReference>
<reference evidence="9 10" key="1">
    <citation type="submission" date="2020-08" db="EMBL/GenBank/DDBJ databases">
        <title>Genomic Encyclopedia of Archaeal and Bacterial Type Strains, Phase II (KMG-II): from individual species to whole genera.</title>
        <authorList>
            <person name="Goeker M."/>
        </authorList>
    </citation>
    <scope>NUCLEOTIDE SEQUENCE [LARGE SCALE GENOMIC DNA]</scope>
    <source>
        <strain evidence="9 10">5AG</strain>
    </source>
</reference>
<keyword evidence="1" id="KW-0547">Nucleotide-binding</keyword>
<dbReference type="InterPro" id="IPR025662">
    <property type="entry name" value="Sigma_54_int_dom_ATP-bd_1"/>
</dbReference>
<dbReference type="PROSITE" id="PS50045">
    <property type="entry name" value="SIGMA54_INTERACT_4"/>
    <property type="match status" value="1"/>
</dbReference>
<dbReference type="InterPro" id="IPR045865">
    <property type="entry name" value="ACT-like_dom_sf"/>
</dbReference>
<dbReference type="Gene3D" id="1.10.8.60">
    <property type="match status" value="1"/>
</dbReference>
<dbReference type="InterPro" id="IPR035965">
    <property type="entry name" value="PAS-like_dom_sf"/>
</dbReference>
<keyword evidence="10" id="KW-1185">Reference proteome</keyword>
<feature type="domain" description="PAS" evidence="7">
    <location>
        <begin position="80"/>
        <end position="133"/>
    </location>
</feature>
<feature type="domain" description="ACT" evidence="8">
    <location>
        <begin position="2"/>
        <end position="74"/>
    </location>
</feature>
<dbReference type="PANTHER" id="PTHR32071:SF3">
    <property type="entry name" value="HTH-TYPE TRANSCRIPTIONAL REGULATORY PROTEIN TYRR"/>
    <property type="match status" value="1"/>
</dbReference>
<dbReference type="Gene3D" id="3.30.450.20">
    <property type="entry name" value="PAS domain"/>
    <property type="match status" value="1"/>
</dbReference>
<feature type="domain" description="Sigma-54 factor interaction" evidence="6">
    <location>
        <begin position="208"/>
        <end position="438"/>
    </location>
</feature>
<evidence type="ECO:0000259" key="8">
    <source>
        <dbReference type="PROSITE" id="PS51671"/>
    </source>
</evidence>
<dbReference type="PROSITE" id="PS50112">
    <property type="entry name" value="PAS"/>
    <property type="match status" value="1"/>
</dbReference>
<evidence type="ECO:0000259" key="6">
    <source>
        <dbReference type="PROSITE" id="PS50045"/>
    </source>
</evidence>
<dbReference type="Pfam" id="PF00989">
    <property type="entry name" value="PAS"/>
    <property type="match status" value="1"/>
</dbReference>
<evidence type="ECO:0000259" key="7">
    <source>
        <dbReference type="PROSITE" id="PS50112"/>
    </source>
</evidence>
<dbReference type="GO" id="GO:0006355">
    <property type="term" value="P:regulation of DNA-templated transcription"/>
    <property type="evidence" value="ECO:0007669"/>
    <property type="project" value="InterPro"/>
</dbReference>
<keyword evidence="4" id="KW-0804">Transcription</keyword>
<comment type="caution">
    <text evidence="9">The sequence shown here is derived from an EMBL/GenBank/DDBJ whole genome shotgun (WGS) entry which is preliminary data.</text>
</comment>
<evidence type="ECO:0000256" key="4">
    <source>
        <dbReference type="ARBA" id="ARBA00023163"/>
    </source>
</evidence>
<evidence type="ECO:0000313" key="10">
    <source>
        <dbReference type="Proteomes" id="UP000553442"/>
    </source>
</evidence>
<accession>A0A7W5K381</accession>
<dbReference type="RefSeq" id="WP_343065305.1">
    <property type="nucleotide sequence ID" value="NZ_JACHZF010000012.1"/>
</dbReference>
<dbReference type="SUPFAM" id="SSF55785">
    <property type="entry name" value="PYP-like sensor domain (PAS domain)"/>
    <property type="match status" value="1"/>
</dbReference>
<evidence type="ECO:0000256" key="1">
    <source>
        <dbReference type="ARBA" id="ARBA00022741"/>
    </source>
</evidence>
<feature type="transmembrane region" description="Helical" evidence="5">
    <location>
        <begin position="658"/>
        <end position="675"/>
    </location>
</feature>
<gene>
    <name evidence="9" type="ORF">BDK63_002005</name>
</gene>
<dbReference type="AlphaFoldDB" id="A0A7W5K381"/>
<feature type="transmembrane region" description="Helical" evidence="5">
    <location>
        <begin position="537"/>
        <end position="557"/>
    </location>
</feature>
<dbReference type="Proteomes" id="UP000553442">
    <property type="component" value="Unassembled WGS sequence"/>
</dbReference>
<dbReference type="SMART" id="SM00091">
    <property type="entry name" value="PAS"/>
    <property type="match status" value="1"/>
</dbReference>
<name>A0A7W5K381_9GAMM</name>
<dbReference type="PROSITE" id="PS51671">
    <property type="entry name" value="ACT"/>
    <property type="match status" value="1"/>
</dbReference>
<evidence type="ECO:0000313" key="9">
    <source>
        <dbReference type="EMBL" id="MBB3331126.1"/>
    </source>
</evidence>
<dbReference type="Gene3D" id="3.30.70.260">
    <property type="match status" value="1"/>
</dbReference>
<feature type="transmembrane region" description="Helical" evidence="5">
    <location>
        <begin position="591"/>
        <end position="612"/>
    </location>
</feature>
<dbReference type="Gene3D" id="3.40.50.300">
    <property type="entry name" value="P-loop containing nucleotide triphosphate hydrolases"/>
    <property type="match status" value="1"/>
</dbReference>
<dbReference type="InterPro" id="IPR058031">
    <property type="entry name" value="AAA_lid_NorR"/>
</dbReference>
<dbReference type="InterPro" id="IPR002078">
    <property type="entry name" value="Sigma_54_int"/>
</dbReference>
<dbReference type="SUPFAM" id="SSF55021">
    <property type="entry name" value="ACT-like"/>
    <property type="match status" value="1"/>
</dbReference>
<dbReference type="FunFam" id="3.40.50.300:FF:000006">
    <property type="entry name" value="DNA-binding transcriptional regulator NtrC"/>
    <property type="match status" value="1"/>
</dbReference>
<evidence type="ECO:0000256" key="3">
    <source>
        <dbReference type="ARBA" id="ARBA00023015"/>
    </source>
</evidence>
<dbReference type="SMART" id="SM00382">
    <property type="entry name" value="AAA"/>
    <property type="match status" value="1"/>
</dbReference>
<evidence type="ECO:0000256" key="2">
    <source>
        <dbReference type="ARBA" id="ARBA00022840"/>
    </source>
</evidence>
<dbReference type="InterPro" id="IPR025944">
    <property type="entry name" value="Sigma_54_int_dom_CS"/>
</dbReference>
<organism evidence="9 10">
    <name type="scientific">Halomonas campaniensis</name>
    <dbReference type="NCBI Taxonomy" id="213554"/>
    <lineage>
        <taxon>Bacteria</taxon>
        <taxon>Pseudomonadati</taxon>
        <taxon>Pseudomonadota</taxon>
        <taxon>Gammaproteobacteria</taxon>
        <taxon>Oceanospirillales</taxon>
        <taxon>Halomonadaceae</taxon>
        <taxon>Halomonas</taxon>
    </lineage>
</organism>
<keyword evidence="5" id="KW-0472">Membrane</keyword>
<keyword evidence="3" id="KW-0805">Transcription regulation</keyword>